<sequence length="253" mass="26572">MSDTHLTIEDHVAVLEICRPPANYFDEALIGELVATLERLDDDASCRAVVLCSEGKHFCAGADFGGTFASGRAETAARLYRRALALFRTRKPIIAAVQGAAVGGGLGLACVADFRVADADTRFVANFAGLGFHQGFGLSVTLPAIVGRQRAADLLLRSATVRGKEAHAIGLADRLAEPGGQRGTAVAWAREIAAAAPLAVASIRATLRADLADLVQAALDHELAEQTRLWETADSVEGIAASIERRAPSFAGR</sequence>
<dbReference type="CDD" id="cd06558">
    <property type="entry name" value="crotonase-like"/>
    <property type="match status" value="1"/>
</dbReference>
<dbReference type="InterPro" id="IPR001753">
    <property type="entry name" value="Enoyl-CoA_hydra/iso"/>
</dbReference>
<dbReference type="KEGG" id="pbro:HOP40_09870"/>
<dbReference type="Proteomes" id="UP000505377">
    <property type="component" value="Chromosome"/>
</dbReference>
<dbReference type="Gene3D" id="3.90.226.10">
    <property type="entry name" value="2-enoyl-CoA Hydratase, Chain A, domain 1"/>
    <property type="match status" value="1"/>
</dbReference>
<dbReference type="RefSeq" id="WP_172156923.1">
    <property type="nucleotide sequence ID" value="NZ_CP053564.1"/>
</dbReference>
<gene>
    <name evidence="2" type="ORF">HOP40_09870</name>
</gene>
<dbReference type="GO" id="GO:0016853">
    <property type="term" value="F:isomerase activity"/>
    <property type="evidence" value="ECO:0007669"/>
    <property type="project" value="UniProtKB-KW"/>
</dbReference>
<keyword evidence="3" id="KW-1185">Reference proteome</keyword>
<keyword evidence="2" id="KW-0413">Isomerase</keyword>
<reference evidence="2 3" key="1">
    <citation type="submission" date="2020-05" db="EMBL/GenBank/DDBJ databases">
        <authorList>
            <person name="Mo P."/>
        </authorList>
    </citation>
    <scope>NUCLEOTIDE SEQUENCE [LARGE SCALE GENOMIC DNA]</scope>
    <source>
        <strain evidence="2 3">Gen01</strain>
    </source>
</reference>
<dbReference type="SUPFAM" id="SSF52096">
    <property type="entry name" value="ClpP/crotonase"/>
    <property type="match status" value="1"/>
</dbReference>
<name>A0A6M6JH78_9PSEU</name>
<comment type="similarity">
    <text evidence="1">Belongs to the enoyl-CoA hydratase/isomerase family.</text>
</comment>
<evidence type="ECO:0000256" key="1">
    <source>
        <dbReference type="ARBA" id="ARBA00005254"/>
    </source>
</evidence>
<dbReference type="PANTHER" id="PTHR43802">
    <property type="entry name" value="ENOYL-COA HYDRATASE"/>
    <property type="match status" value="1"/>
</dbReference>
<dbReference type="PANTHER" id="PTHR43802:SF1">
    <property type="entry name" value="IP11341P-RELATED"/>
    <property type="match status" value="1"/>
</dbReference>
<evidence type="ECO:0000313" key="3">
    <source>
        <dbReference type="Proteomes" id="UP000505377"/>
    </source>
</evidence>
<protein>
    <submittedName>
        <fullName evidence="2">Enoyl-CoA hydratase/isomerase family protein</fullName>
    </submittedName>
</protein>
<accession>A0A6M6JH78</accession>
<evidence type="ECO:0000313" key="2">
    <source>
        <dbReference type="EMBL" id="QJY46072.1"/>
    </source>
</evidence>
<organism evidence="2 3">
    <name type="scientific">Pseudonocardia broussonetiae</name>
    <dbReference type="NCBI Taxonomy" id="2736640"/>
    <lineage>
        <taxon>Bacteria</taxon>
        <taxon>Bacillati</taxon>
        <taxon>Actinomycetota</taxon>
        <taxon>Actinomycetes</taxon>
        <taxon>Pseudonocardiales</taxon>
        <taxon>Pseudonocardiaceae</taxon>
        <taxon>Pseudonocardia</taxon>
    </lineage>
</organism>
<dbReference type="InterPro" id="IPR029045">
    <property type="entry name" value="ClpP/crotonase-like_dom_sf"/>
</dbReference>
<proteinExistence type="inferred from homology"/>
<dbReference type="Pfam" id="PF00378">
    <property type="entry name" value="ECH_1"/>
    <property type="match status" value="1"/>
</dbReference>
<dbReference type="AlphaFoldDB" id="A0A6M6JH78"/>
<dbReference type="EMBL" id="CP053564">
    <property type="protein sequence ID" value="QJY46072.1"/>
    <property type="molecule type" value="Genomic_DNA"/>
</dbReference>